<feature type="region of interest" description="Disordered" evidence="1">
    <location>
        <begin position="389"/>
        <end position="409"/>
    </location>
</feature>
<accession>A0AA43TWT1</accession>
<organism evidence="2 3">
    <name type="scientific">Ramalina farinacea</name>
    <dbReference type="NCBI Taxonomy" id="258253"/>
    <lineage>
        <taxon>Eukaryota</taxon>
        <taxon>Fungi</taxon>
        <taxon>Dikarya</taxon>
        <taxon>Ascomycota</taxon>
        <taxon>Pezizomycotina</taxon>
        <taxon>Lecanoromycetes</taxon>
        <taxon>OSLEUM clade</taxon>
        <taxon>Lecanoromycetidae</taxon>
        <taxon>Lecanorales</taxon>
        <taxon>Lecanorineae</taxon>
        <taxon>Ramalinaceae</taxon>
        <taxon>Ramalina</taxon>
    </lineage>
</organism>
<reference evidence="2" key="1">
    <citation type="journal article" date="2023" name="Genome Biol. Evol.">
        <title>First Whole Genome Sequence and Flow Cytometry Genome Size Data for the Lichen-Forming Fungus Ramalina farinacea (Ascomycota).</title>
        <authorList>
            <person name="Llewellyn T."/>
            <person name="Mian S."/>
            <person name="Hill R."/>
            <person name="Leitch I.J."/>
            <person name="Gaya E."/>
        </authorList>
    </citation>
    <scope>NUCLEOTIDE SEQUENCE</scope>
    <source>
        <strain evidence="2">LIQ254RAFAR</strain>
    </source>
</reference>
<comment type="caution">
    <text evidence="2">The sequence shown here is derived from an EMBL/GenBank/DDBJ whole genome shotgun (WGS) entry which is preliminary data.</text>
</comment>
<evidence type="ECO:0000256" key="1">
    <source>
        <dbReference type="SAM" id="MobiDB-lite"/>
    </source>
</evidence>
<name>A0AA43TWT1_9LECA</name>
<feature type="compositionally biased region" description="Low complexity" evidence="1">
    <location>
        <begin position="394"/>
        <end position="403"/>
    </location>
</feature>
<protein>
    <submittedName>
        <fullName evidence="2">Uncharacterized protein</fullName>
    </submittedName>
</protein>
<sequence length="592" mass="63815">MQTPSPFYPQTAAVGLDSSNDIECDGSLPDWPLPIPNEWQAAVNTDPLSLQSLCSASLLGGNSYFNAGGYCHQDDQTRRKDVWFTDEMTPNPALRGQRQPPKNRSISPLWRFLVKAQLRDKLPGGVDLAVENPDGSSTSVNVIPQQDSKKQKTRAGFSAILSQSGSLFGKRTSLPSIGTGFNPLPNGRADLEERDSSLTNVTNLSNWNLTDLSNVANLTDSSDASQANVTFVQSANQSIFAEFFSDDYNDLPSVTEAIDNENPPANLTAWMNETSLEAYTSLNTLPSYVWCACNCTYISWGCCDPHNLNGIVQEPASYNKGHIGNCTVSNGAVTTSNTTSSMDLNLSSNVTASSHQMKSDLSSNDTTILAPSLNDTALSAPSATESVAQDMSLSTSASSTSSPAPRPTVCTTKCRSAVRACEWWCTCQAPPVGLFFWFQGACGPRYKKRSLRPSFFDEDIASSSDSKHIRRQNSVHLTTNATARQLLGTDLPANAINRPAPGGQRGGTLLGNKVTMQMIPGAPYPAPCNESYISYACADSTDGLVYEPPEMWLGALLPDDDTSPSVLPPAPERWLQINGLDDSFNKLNKVVS</sequence>
<evidence type="ECO:0000313" key="2">
    <source>
        <dbReference type="EMBL" id="MDI1490833.1"/>
    </source>
</evidence>
<dbReference type="EMBL" id="JAPUFD010000012">
    <property type="protein sequence ID" value="MDI1490833.1"/>
    <property type="molecule type" value="Genomic_DNA"/>
</dbReference>
<dbReference type="Proteomes" id="UP001161017">
    <property type="component" value="Unassembled WGS sequence"/>
</dbReference>
<keyword evidence="3" id="KW-1185">Reference proteome</keyword>
<dbReference type="AlphaFoldDB" id="A0AA43TWT1"/>
<gene>
    <name evidence="2" type="ORF">OHK93_002038</name>
</gene>
<evidence type="ECO:0000313" key="3">
    <source>
        <dbReference type="Proteomes" id="UP001161017"/>
    </source>
</evidence>
<proteinExistence type="predicted"/>